<evidence type="ECO:0000256" key="7">
    <source>
        <dbReference type="ARBA" id="ARBA00047899"/>
    </source>
</evidence>
<accession>A0ABR9UGE9</accession>
<protein>
    <recommendedName>
        <fullName evidence="1">non-specific serine/threonine protein kinase</fullName>
        <ecNumber evidence="1">2.7.11.1</ecNumber>
    </recommendedName>
</protein>
<organism evidence="10 11">
    <name type="scientific">Planktothrix mougeotii LEGE 06226</name>
    <dbReference type="NCBI Taxonomy" id="1828728"/>
    <lineage>
        <taxon>Bacteria</taxon>
        <taxon>Bacillati</taxon>
        <taxon>Cyanobacteriota</taxon>
        <taxon>Cyanophyceae</taxon>
        <taxon>Oscillatoriophycideae</taxon>
        <taxon>Oscillatoriales</taxon>
        <taxon>Microcoleaceae</taxon>
        <taxon>Planktothrix</taxon>
    </lineage>
</organism>
<dbReference type="EC" id="2.7.11.1" evidence="1"/>
<gene>
    <name evidence="10" type="ORF">IQ236_20300</name>
</gene>
<dbReference type="Gene3D" id="3.30.200.20">
    <property type="entry name" value="Phosphorylase Kinase, domain 1"/>
    <property type="match status" value="1"/>
</dbReference>
<evidence type="ECO:0000313" key="11">
    <source>
        <dbReference type="Proteomes" id="UP000640725"/>
    </source>
</evidence>
<dbReference type="Gene3D" id="1.25.40.620">
    <property type="match status" value="1"/>
</dbReference>
<evidence type="ECO:0000256" key="6">
    <source>
        <dbReference type="ARBA" id="ARBA00022840"/>
    </source>
</evidence>
<dbReference type="NCBIfam" id="NF045510">
    <property type="entry name" value="4Cys_prefix_kin"/>
    <property type="match status" value="1"/>
</dbReference>
<evidence type="ECO:0000256" key="5">
    <source>
        <dbReference type="ARBA" id="ARBA00022777"/>
    </source>
</evidence>
<comment type="catalytic activity">
    <reaction evidence="7">
        <text>L-threonyl-[protein] + ATP = O-phospho-L-threonyl-[protein] + ADP + H(+)</text>
        <dbReference type="Rhea" id="RHEA:46608"/>
        <dbReference type="Rhea" id="RHEA-COMP:11060"/>
        <dbReference type="Rhea" id="RHEA-COMP:11605"/>
        <dbReference type="ChEBI" id="CHEBI:15378"/>
        <dbReference type="ChEBI" id="CHEBI:30013"/>
        <dbReference type="ChEBI" id="CHEBI:30616"/>
        <dbReference type="ChEBI" id="CHEBI:61977"/>
        <dbReference type="ChEBI" id="CHEBI:456216"/>
        <dbReference type="EC" id="2.7.11.1"/>
    </reaction>
</comment>
<keyword evidence="5" id="KW-0418">Kinase</keyword>
<dbReference type="EMBL" id="JADEWU010000060">
    <property type="protein sequence ID" value="MBE9145539.1"/>
    <property type="molecule type" value="Genomic_DNA"/>
</dbReference>
<dbReference type="Pfam" id="PF00069">
    <property type="entry name" value="Pkinase"/>
    <property type="match status" value="1"/>
</dbReference>
<sequence>MSHCLNPNCLQPNPNTTIFCQKCGSKLLLKDRYLALKILGQGSFDLTFQAFDTEKPSQPYCVIKQSFSQVQDPNAQQKAEELFKQEAIRLKHLGKHQQIPELLDYFIQDHHQYLVQEYITGQNLAQNLARHGAFSETKIMTLLAHLLPVLGVIHKHNCIHQDIKPENVIKRQGNHKLFLVDFGVSKAITPTPLSVTGTVRGSSGYLAPEQAVGKPTFASDLYSLGVTCVHLLTNVEPFDLFDVFKGRWVWRDYLTVPVNESLGQVLDKLLQQATNNRFQTAQEVLKHLPLKTKPISQPILQRVAEPDIELKSARAINYYHLEQLLRAKNWKEADEETAHKMCEVMGRIEEGWLEEEDIDNFPCEDLRTLDQLWLKYSNGRFGFSVQKEIYQSLGGTRNYDSKIWHAFGDQVGWRVSGNWLHYQDLKFDLRTPRGHLPFLWWGRWLWGVGSGGWRGISSLASRLVDCNL</sequence>
<evidence type="ECO:0000256" key="8">
    <source>
        <dbReference type="ARBA" id="ARBA00048679"/>
    </source>
</evidence>
<comment type="caution">
    <text evidence="10">The sequence shown here is derived from an EMBL/GenBank/DDBJ whole genome shotgun (WGS) entry which is preliminary data.</text>
</comment>
<dbReference type="PANTHER" id="PTHR24363">
    <property type="entry name" value="SERINE/THREONINE PROTEIN KINASE"/>
    <property type="match status" value="1"/>
</dbReference>
<dbReference type="InterPro" id="IPR011009">
    <property type="entry name" value="Kinase-like_dom_sf"/>
</dbReference>
<dbReference type="CDD" id="cd14014">
    <property type="entry name" value="STKc_PknB_like"/>
    <property type="match status" value="1"/>
</dbReference>
<dbReference type="RefSeq" id="WP_193870973.1">
    <property type="nucleotide sequence ID" value="NZ_JADEWU010000060.1"/>
</dbReference>
<dbReference type="SUPFAM" id="SSF140869">
    <property type="entry name" value="GUN4-like"/>
    <property type="match status" value="1"/>
</dbReference>
<evidence type="ECO:0000313" key="10">
    <source>
        <dbReference type="EMBL" id="MBE9145539.1"/>
    </source>
</evidence>
<keyword evidence="4" id="KW-0547">Nucleotide-binding</keyword>
<evidence type="ECO:0000256" key="2">
    <source>
        <dbReference type="ARBA" id="ARBA00022527"/>
    </source>
</evidence>
<comment type="catalytic activity">
    <reaction evidence="8">
        <text>L-seryl-[protein] + ATP = O-phospho-L-seryl-[protein] + ADP + H(+)</text>
        <dbReference type="Rhea" id="RHEA:17989"/>
        <dbReference type="Rhea" id="RHEA-COMP:9863"/>
        <dbReference type="Rhea" id="RHEA-COMP:11604"/>
        <dbReference type="ChEBI" id="CHEBI:15378"/>
        <dbReference type="ChEBI" id="CHEBI:29999"/>
        <dbReference type="ChEBI" id="CHEBI:30616"/>
        <dbReference type="ChEBI" id="CHEBI:83421"/>
        <dbReference type="ChEBI" id="CHEBI:456216"/>
        <dbReference type="EC" id="2.7.11.1"/>
    </reaction>
</comment>
<dbReference type="SMART" id="SM00220">
    <property type="entry name" value="S_TKc"/>
    <property type="match status" value="1"/>
</dbReference>
<evidence type="ECO:0000256" key="1">
    <source>
        <dbReference type="ARBA" id="ARBA00012513"/>
    </source>
</evidence>
<dbReference type="SUPFAM" id="SSF56112">
    <property type="entry name" value="Protein kinase-like (PK-like)"/>
    <property type="match status" value="1"/>
</dbReference>
<keyword evidence="6" id="KW-0067">ATP-binding</keyword>
<keyword evidence="11" id="KW-1185">Reference proteome</keyword>
<feature type="domain" description="Protein kinase" evidence="9">
    <location>
        <begin position="33"/>
        <end position="290"/>
    </location>
</feature>
<dbReference type="PROSITE" id="PS50011">
    <property type="entry name" value="PROTEIN_KINASE_DOM"/>
    <property type="match status" value="1"/>
</dbReference>
<dbReference type="Pfam" id="PF05419">
    <property type="entry name" value="GUN4"/>
    <property type="match status" value="1"/>
</dbReference>
<dbReference type="InterPro" id="IPR037215">
    <property type="entry name" value="GUN4-like_sf"/>
</dbReference>
<evidence type="ECO:0000256" key="3">
    <source>
        <dbReference type="ARBA" id="ARBA00022679"/>
    </source>
</evidence>
<dbReference type="CDD" id="cd16383">
    <property type="entry name" value="GUN4"/>
    <property type="match status" value="1"/>
</dbReference>
<evidence type="ECO:0000256" key="4">
    <source>
        <dbReference type="ARBA" id="ARBA00022741"/>
    </source>
</evidence>
<evidence type="ECO:0000259" key="9">
    <source>
        <dbReference type="PROSITE" id="PS50011"/>
    </source>
</evidence>
<dbReference type="PANTHER" id="PTHR24363:SF0">
    <property type="entry name" value="SERINE_THREONINE KINASE LIKE DOMAIN CONTAINING 1"/>
    <property type="match status" value="1"/>
</dbReference>
<keyword evidence="2" id="KW-0723">Serine/threonine-protein kinase</keyword>
<dbReference type="InterPro" id="IPR000719">
    <property type="entry name" value="Prot_kinase_dom"/>
</dbReference>
<keyword evidence="3" id="KW-0808">Transferase</keyword>
<dbReference type="InterPro" id="IPR008629">
    <property type="entry name" value="GUN4-like"/>
</dbReference>
<dbReference type="Proteomes" id="UP000640725">
    <property type="component" value="Unassembled WGS sequence"/>
</dbReference>
<name>A0ABR9UGE9_9CYAN</name>
<proteinExistence type="predicted"/>
<dbReference type="Gene3D" id="1.10.10.1770">
    <property type="entry name" value="Gun4-like"/>
    <property type="match status" value="1"/>
</dbReference>
<dbReference type="Gene3D" id="1.10.510.10">
    <property type="entry name" value="Transferase(Phosphotransferase) domain 1"/>
    <property type="match status" value="1"/>
</dbReference>
<reference evidence="10 11" key="1">
    <citation type="submission" date="2020-10" db="EMBL/GenBank/DDBJ databases">
        <authorList>
            <person name="Castelo-Branco R."/>
            <person name="Eusebio N."/>
            <person name="Adriana R."/>
            <person name="Vieira A."/>
            <person name="Brugerolle De Fraissinette N."/>
            <person name="Rezende De Castro R."/>
            <person name="Schneider M.P."/>
            <person name="Vasconcelos V."/>
            <person name="Leao P.N."/>
        </authorList>
    </citation>
    <scope>NUCLEOTIDE SEQUENCE [LARGE SCALE GENOMIC DNA]</scope>
    <source>
        <strain evidence="10 11">LEGE 06226</strain>
    </source>
</reference>